<name>A0A844AT78_9RHOB</name>
<gene>
    <name evidence="3" type="ORF">GG681_00610</name>
</gene>
<feature type="signal peptide" evidence="1">
    <location>
        <begin position="1"/>
        <end position="19"/>
    </location>
</feature>
<feature type="chain" id="PRO_5032679282" evidence="1">
    <location>
        <begin position="20"/>
        <end position="191"/>
    </location>
</feature>
<keyword evidence="4" id="KW-1185">Reference proteome</keyword>
<dbReference type="InterPro" id="IPR036761">
    <property type="entry name" value="TTHA0802/YceI-like_sf"/>
</dbReference>
<dbReference type="PANTHER" id="PTHR34406">
    <property type="entry name" value="PROTEIN YCEI"/>
    <property type="match status" value="1"/>
</dbReference>
<organism evidence="3 4">
    <name type="scientific">Tritonibacter aquimaris</name>
    <dbReference type="NCBI Taxonomy" id="2663379"/>
    <lineage>
        <taxon>Bacteria</taxon>
        <taxon>Pseudomonadati</taxon>
        <taxon>Pseudomonadota</taxon>
        <taxon>Alphaproteobacteria</taxon>
        <taxon>Rhodobacterales</taxon>
        <taxon>Paracoccaceae</taxon>
        <taxon>Tritonibacter</taxon>
    </lineage>
</organism>
<reference evidence="3 4" key="1">
    <citation type="submission" date="2019-10" db="EMBL/GenBank/DDBJ databases">
        <title>Epibacterium sp. nov., isolated from seawater.</title>
        <authorList>
            <person name="Zhang X."/>
            <person name="Li N."/>
        </authorList>
    </citation>
    <scope>NUCLEOTIDE SEQUENCE [LARGE SCALE GENOMIC DNA]</scope>
    <source>
        <strain evidence="3 4">SM1969</strain>
    </source>
</reference>
<dbReference type="EMBL" id="WIXK01000001">
    <property type="protein sequence ID" value="MQY41132.1"/>
    <property type="molecule type" value="Genomic_DNA"/>
</dbReference>
<evidence type="ECO:0000256" key="1">
    <source>
        <dbReference type="SAM" id="SignalP"/>
    </source>
</evidence>
<dbReference type="SUPFAM" id="SSF101874">
    <property type="entry name" value="YceI-like"/>
    <property type="match status" value="1"/>
</dbReference>
<dbReference type="AlphaFoldDB" id="A0A844AT78"/>
<dbReference type="RefSeq" id="WP_153544052.1">
    <property type="nucleotide sequence ID" value="NZ_WIXK01000001.1"/>
</dbReference>
<dbReference type="SMART" id="SM00867">
    <property type="entry name" value="YceI"/>
    <property type="match status" value="1"/>
</dbReference>
<feature type="domain" description="Lipid/polyisoprenoid-binding YceI-like" evidence="2">
    <location>
        <begin position="23"/>
        <end position="189"/>
    </location>
</feature>
<evidence type="ECO:0000313" key="4">
    <source>
        <dbReference type="Proteomes" id="UP000436694"/>
    </source>
</evidence>
<keyword evidence="1" id="KW-0732">Signal</keyword>
<dbReference type="Pfam" id="PF04264">
    <property type="entry name" value="YceI"/>
    <property type="match status" value="1"/>
</dbReference>
<accession>A0A844AT78</accession>
<dbReference type="Proteomes" id="UP000436694">
    <property type="component" value="Unassembled WGS sequence"/>
</dbReference>
<evidence type="ECO:0000259" key="2">
    <source>
        <dbReference type="SMART" id="SM00867"/>
    </source>
</evidence>
<dbReference type="PANTHER" id="PTHR34406:SF1">
    <property type="entry name" value="PROTEIN YCEI"/>
    <property type="match status" value="1"/>
</dbReference>
<dbReference type="InterPro" id="IPR007372">
    <property type="entry name" value="Lipid/polyisoprenoid-bd_YceI"/>
</dbReference>
<evidence type="ECO:0000313" key="3">
    <source>
        <dbReference type="EMBL" id="MQY41132.1"/>
    </source>
</evidence>
<comment type="caution">
    <text evidence="3">The sequence shown here is derived from an EMBL/GenBank/DDBJ whole genome shotgun (WGS) entry which is preliminary data.</text>
</comment>
<dbReference type="Gene3D" id="2.40.128.110">
    <property type="entry name" value="Lipid/polyisoprenoid-binding, YceI-like"/>
    <property type="match status" value="1"/>
</dbReference>
<protein>
    <submittedName>
        <fullName evidence="3">Polyisoprenoid-binding protein</fullName>
    </submittedName>
</protein>
<sequence length="191" mass="20233">MRTLITAAIFSALALPAFAESRIYKTDPGHTEVRFGWDHAGVSFQHGEFDRVDGALSIDLDAPDGATLEVTIDAGSVSSGVGVLDDDLKSSNFLSVADHPSIRFVSTGVTQTSDTTADVAGEVTLRGITVPATLKVELIHNGPHPVAQFFDSYKGDWLGFRASTKIDTAPFGFAAPVGTLSFDISTEMKAQ</sequence>
<proteinExistence type="predicted"/>